<feature type="compositionally biased region" description="Polar residues" evidence="1">
    <location>
        <begin position="58"/>
        <end position="69"/>
    </location>
</feature>
<keyword evidence="3" id="KW-1185">Reference proteome</keyword>
<protein>
    <submittedName>
        <fullName evidence="2">Uncharacterized protein</fullName>
    </submittedName>
</protein>
<feature type="compositionally biased region" description="Low complexity" evidence="1">
    <location>
        <begin position="405"/>
        <end position="423"/>
    </location>
</feature>
<gene>
    <name evidence="2" type="ORF">IW261DRAFT_1328932</name>
</gene>
<organism evidence="2 3">
    <name type="scientific">Armillaria novae-zelandiae</name>
    <dbReference type="NCBI Taxonomy" id="153914"/>
    <lineage>
        <taxon>Eukaryota</taxon>
        <taxon>Fungi</taxon>
        <taxon>Dikarya</taxon>
        <taxon>Basidiomycota</taxon>
        <taxon>Agaricomycotina</taxon>
        <taxon>Agaricomycetes</taxon>
        <taxon>Agaricomycetidae</taxon>
        <taxon>Agaricales</taxon>
        <taxon>Marasmiineae</taxon>
        <taxon>Physalacriaceae</taxon>
        <taxon>Armillaria</taxon>
    </lineage>
</organism>
<feature type="compositionally biased region" description="Acidic residues" evidence="1">
    <location>
        <begin position="10"/>
        <end position="24"/>
    </location>
</feature>
<feature type="non-terminal residue" evidence="2">
    <location>
        <position position="1"/>
    </location>
</feature>
<feature type="compositionally biased region" description="Polar residues" evidence="1">
    <location>
        <begin position="103"/>
        <end position="118"/>
    </location>
</feature>
<evidence type="ECO:0000313" key="3">
    <source>
        <dbReference type="Proteomes" id="UP001175227"/>
    </source>
</evidence>
<dbReference type="AlphaFoldDB" id="A0AA39PKF1"/>
<sequence>QKRSFSPNSDDGDLEIPPLPDDDTPPPPERPIIRQAVAFTTITPANINTYEPTEAPRPTTSFLPGQEVTQPEAPKRKARSKKTKHSDSFPDQVGRFRIKSYDPTASTAPPMQQGNGPYSSIYRAVPYKENNSGSSANVHASANTQPSQGGSTVSTSKSPTSSACRTVSPPTASTSTSSSRNAASPANPTSTNFNSAPAPSISTAPRPSLSGASRPHYRRDYDKDPLGFGQLPNTQRGSPAGSDATLASAPAHSPLHAQPNGTLQGTAAEASTSTGLFRLLHIYITDLTSKAPRNLPRMVTLLISDVRSGFVDRQLAEVKVPLKLADTPEDGFWADAKDICDKLQAGPSRIDGPAKVYTLRGRYRQFFLRVSVDNVDEAISSNLSITSQRTIDIVVEQHTLRLPHLPHLPGHHIPPMSPRSTSSYPPPRPISPHQRASRPPAPSGYGPNSYHPSFGQPPPFGPNSYHPSVGNLPPKKTKSTPTTQKDPMFAPPVDKFGREWDYDSPDSDDEAADVFDKICKRVDPLLQDDKEWTEMFKWRSLPQTVVHVLQQYRFAQRLFDRYEGKLVPFKSPQHQYKIERKHIISALKMDSEPSLTPEKWASDCTETLKLLELYGPGGSRFQSPVVQSMIDDETEPPYNAKPIKRLLRLLRDIDQEYNAKSKGPQAGAAMDVDADERSSSSS</sequence>
<feature type="region of interest" description="Disordered" evidence="1">
    <location>
        <begin position="657"/>
        <end position="682"/>
    </location>
</feature>
<dbReference type="EMBL" id="JAUEPR010000004">
    <property type="protein sequence ID" value="KAK0485866.1"/>
    <property type="molecule type" value="Genomic_DNA"/>
</dbReference>
<evidence type="ECO:0000313" key="2">
    <source>
        <dbReference type="EMBL" id="KAK0485866.1"/>
    </source>
</evidence>
<feature type="compositionally biased region" description="Polar residues" evidence="1">
    <location>
        <begin position="191"/>
        <end position="205"/>
    </location>
</feature>
<feature type="compositionally biased region" description="Polar residues" evidence="1">
    <location>
        <begin position="129"/>
        <end position="150"/>
    </location>
</feature>
<proteinExistence type="predicted"/>
<feature type="region of interest" description="Disordered" evidence="1">
    <location>
        <begin position="405"/>
        <end position="508"/>
    </location>
</feature>
<accession>A0AA39PKF1</accession>
<evidence type="ECO:0000256" key="1">
    <source>
        <dbReference type="SAM" id="MobiDB-lite"/>
    </source>
</evidence>
<feature type="region of interest" description="Disordered" evidence="1">
    <location>
        <begin position="43"/>
        <end position="267"/>
    </location>
</feature>
<reference evidence="2" key="1">
    <citation type="submission" date="2023-06" db="EMBL/GenBank/DDBJ databases">
        <authorList>
            <consortium name="Lawrence Berkeley National Laboratory"/>
            <person name="Ahrendt S."/>
            <person name="Sahu N."/>
            <person name="Indic B."/>
            <person name="Wong-Bajracharya J."/>
            <person name="Merenyi Z."/>
            <person name="Ke H.-M."/>
            <person name="Monk M."/>
            <person name="Kocsube S."/>
            <person name="Drula E."/>
            <person name="Lipzen A."/>
            <person name="Balint B."/>
            <person name="Henrissat B."/>
            <person name="Andreopoulos B."/>
            <person name="Martin F.M."/>
            <person name="Harder C.B."/>
            <person name="Rigling D."/>
            <person name="Ford K.L."/>
            <person name="Foster G.D."/>
            <person name="Pangilinan J."/>
            <person name="Papanicolaou A."/>
            <person name="Barry K."/>
            <person name="LaButti K."/>
            <person name="Viragh M."/>
            <person name="Koriabine M."/>
            <person name="Yan M."/>
            <person name="Riley R."/>
            <person name="Champramary S."/>
            <person name="Plett K.L."/>
            <person name="Tsai I.J."/>
            <person name="Slot J."/>
            <person name="Sipos G."/>
            <person name="Plett J."/>
            <person name="Nagy L.G."/>
            <person name="Grigoriev I.V."/>
        </authorList>
    </citation>
    <scope>NUCLEOTIDE SEQUENCE</scope>
    <source>
        <strain evidence="2">ICMP 16352</strain>
    </source>
</reference>
<feature type="region of interest" description="Disordered" evidence="1">
    <location>
        <begin position="1"/>
        <end position="31"/>
    </location>
</feature>
<comment type="caution">
    <text evidence="2">The sequence shown here is derived from an EMBL/GenBank/DDBJ whole genome shotgun (WGS) entry which is preliminary data.</text>
</comment>
<dbReference type="Proteomes" id="UP001175227">
    <property type="component" value="Unassembled WGS sequence"/>
</dbReference>
<name>A0AA39PKF1_9AGAR</name>
<feature type="compositionally biased region" description="Low complexity" evidence="1">
    <location>
        <begin position="151"/>
        <end position="190"/>
    </location>
</feature>